<evidence type="ECO:0000256" key="1">
    <source>
        <dbReference type="RuleBase" id="RU363098"/>
    </source>
</evidence>
<dbReference type="PANTHER" id="PTHR23079:SF55">
    <property type="entry name" value="RNA-DIRECTED RNA POLYMERASE"/>
    <property type="match status" value="1"/>
</dbReference>
<protein>
    <recommendedName>
        <fullName evidence="1">RNA-dependent RNA polymerase</fullName>
        <ecNumber evidence="1">2.7.7.48</ecNumber>
    </recommendedName>
</protein>
<dbReference type="OrthoDB" id="97541at2759"/>
<comment type="catalytic activity">
    <reaction evidence="1">
        <text>RNA(n) + a ribonucleoside 5'-triphosphate = RNA(n+1) + diphosphate</text>
        <dbReference type="Rhea" id="RHEA:21248"/>
        <dbReference type="Rhea" id="RHEA-COMP:14527"/>
        <dbReference type="Rhea" id="RHEA-COMP:17342"/>
        <dbReference type="ChEBI" id="CHEBI:33019"/>
        <dbReference type="ChEBI" id="CHEBI:61557"/>
        <dbReference type="ChEBI" id="CHEBI:140395"/>
        <dbReference type="EC" id="2.7.7.48"/>
    </reaction>
</comment>
<evidence type="ECO:0000259" key="3">
    <source>
        <dbReference type="Pfam" id="PF05183"/>
    </source>
</evidence>
<feature type="domain" description="RDRP core" evidence="3">
    <location>
        <begin position="32"/>
        <end position="94"/>
    </location>
</feature>
<dbReference type="EMBL" id="JNBS01004888">
    <property type="protein sequence ID" value="OQR81829.1"/>
    <property type="molecule type" value="Genomic_DNA"/>
</dbReference>
<dbReference type="GO" id="GO:0003723">
    <property type="term" value="F:RNA binding"/>
    <property type="evidence" value="ECO:0007669"/>
    <property type="project" value="UniProtKB-KW"/>
</dbReference>
<dbReference type="AlphaFoldDB" id="A0A1V9Y802"/>
<dbReference type="GO" id="GO:0003968">
    <property type="term" value="F:RNA-directed RNA polymerase activity"/>
    <property type="evidence" value="ECO:0007669"/>
    <property type="project" value="UniProtKB-KW"/>
</dbReference>
<gene>
    <name evidence="4" type="ORF">THRCLA_23292</name>
</gene>
<evidence type="ECO:0000256" key="2">
    <source>
        <dbReference type="SAM" id="Phobius"/>
    </source>
</evidence>
<feature type="domain" description="RDRP core" evidence="3">
    <location>
        <begin position="134"/>
        <end position="470"/>
    </location>
</feature>
<organism evidence="4 5">
    <name type="scientific">Thraustotheca clavata</name>
    <dbReference type="NCBI Taxonomy" id="74557"/>
    <lineage>
        <taxon>Eukaryota</taxon>
        <taxon>Sar</taxon>
        <taxon>Stramenopiles</taxon>
        <taxon>Oomycota</taxon>
        <taxon>Saprolegniomycetes</taxon>
        <taxon>Saprolegniales</taxon>
        <taxon>Achlyaceae</taxon>
        <taxon>Thraustotheca</taxon>
    </lineage>
</organism>
<keyword evidence="1 4" id="KW-0696">RNA-directed RNA polymerase</keyword>
<comment type="caution">
    <text evidence="4">The sequence shown here is derived from an EMBL/GenBank/DDBJ whole genome shotgun (WGS) entry which is preliminary data.</text>
</comment>
<feature type="transmembrane region" description="Helical" evidence="2">
    <location>
        <begin position="12"/>
        <end position="35"/>
    </location>
</feature>
<dbReference type="InterPro" id="IPR007855">
    <property type="entry name" value="RDRP"/>
</dbReference>
<dbReference type="InterPro" id="IPR057596">
    <property type="entry name" value="RDRP_core"/>
</dbReference>
<keyword evidence="1" id="KW-0694">RNA-binding</keyword>
<dbReference type="Proteomes" id="UP000243217">
    <property type="component" value="Unassembled WGS sequence"/>
</dbReference>
<dbReference type="Pfam" id="PF05183">
    <property type="entry name" value="RdRP"/>
    <property type="match status" value="2"/>
</dbReference>
<dbReference type="STRING" id="74557.A0A1V9Y802"/>
<evidence type="ECO:0000313" key="4">
    <source>
        <dbReference type="EMBL" id="OQR81829.1"/>
    </source>
</evidence>
<keyword evidence="5" id="KW-1185">Reference proteome</keyword>
<keyword evidence="2" id="KW-0472">Membrane</keyword>
<proteinExistence type="inferred from homology"/>
<dbReference type="PANTHER" id="PTHR23079">
    <property type="entry name" value="RNA-DEPENDENT RNA POLYMERASE"/>
    <property type="match status" value="1"/>
</dbReference>
<name>A0A1V9Y802_9STRA</name>
<keyword evidence="1" id="KW-0808">Transferase</keyword>
<feature type="non-terminal residue" evidence="4">
    <location>
        <position position="471"/>
    </location>
</feature>
<accession>A0A1V9Y802</accession>
<dbReference type="EC" id="2.7.7.48" evidence="1"/>
<dbReference type="GO" id="GO:0030422">
    <property type="term" value="P:siRNA processing"/>
    <property type="evidence" value="ECO:0007669"/>
    <property type="project" value="TreeGrafter"/>
</dbReference>
<keyword evidence="2" id="KW-1133">Transmembrane helix</keyword>
<evidence type="ECO:0000313" key="5">
    <source>
        <dbReference type="Proteomes" id="UP000243217"/>
    </source>
</evidence>
<keyword evidence="2" id="KW-0812">Transmembrane</keyword>
<comment type="similarity">
    <text evidence="1">Belongs to the RdRP family.</text>
</comment>
<reference evidence="4 5" key="1">
    <citation type="journal article" date="2014" name="Genome Biol. Evol.">
        <title>The secreted proteins of Achlya hypogyna and Thraustotheca clavata identify the ancestral oomycete secretome and reveal gene acquisitions by horizontal gene transfer.</title>
        <authorList>
            <person name="Misner I."/>
            <person name="Blouin N."/>
            <person name="Leonard G."/>
            <person name="Richards T.A."/>
            <person name="Lane C.E."/>
        </authorList>
    </citation>
    <scope>NUCLEOTIDE SEQUENCE [LARGE SCALE GENOMIC DNA]</scope>
    <source>
        <strain evidence="4 5">ATCC 34112</strain>
    </source>
</reference>
<sequence>MIMDSLFKYKVYMALPIDLRILLTMVFIIAVFLGYSSSQLREQSGWFYREPNDEKAPTLAQIYKDFGDFLEIPDTGKCGARLGQAFSTTTSTIYTNFKLKMRTTFKETIIALPMVLRGQENGARPRSIGFSNSIWGYKGVILVDAYYRDKIKLGLRPSMKKFTSDHRVLEVCNISTPMSCYWNRQMITVLSSLGVPDSSFTKLYNDMIEELNFCFNNRDAALKFVLKHESTSLVAKLLSAGVDLAHRHIFQCYAKSSYNKCTAKISYSCASRGIDDYEVLSEGCSKKFESPPDGTIVVVGRCPCLHPGDIRRITFMRPPNIGDLYDVIVFSANGLRPKPDKMASGDLDGDIYFAIWDQPLVCKENYPAMIPRNPTSFNQIYAKNMNGVGHFFVNYMLKDNLGHISTMHVLLCDLLPNGAKDNLAIEFAQAHAIAIDYAKTGIPATVPRIPMKLLYPDFMEKTTKQSYESEN</sequence>
<dbReference type="GO" id="GO:0031380">
    <property type="term" value="C:nuclear RNA-directed RNA polymerase complex"/>
    <property type="evidence" value="ECO:0007669"/>
    <property type="project" value="TreeGrafter"/>
</dbReference>
<keyword evidence="1" id="KW-0548">Nucleotidyltransferase</keyword>